<dbReference type="AlphaFoldDB" id="A0A0F8WL84"/>
<evidence type="ECO:0000313" key="1">
    <source>
        <dbReference type="EMBL" id="KKK48975.1"/>
    </source>
</evidence>
<accession>A0A0F8WL84</accession>
<dbReference type="EMBL" id="LAZR01068792">
    <property type="protein sequence ID" value="KKK48975.1"/>
    <property type="molecule type" value="Genomic_DNA"/>
</dbReference>
<organism evidence="1">
    <name type="scientific">marine sediment metagenome</name>
    <dbReference type="NCBI Taxonomy" id="412755"/>
    <lineage>
        <taxon>unclassified sequences</taxon>
        <taxon>metagenomes</taxon>
        <taxon>ecological metagenomes</taxon>
    </lineage>
</organism>
<sequence length="338" mass="35655">LGFATAGVERMIFEDDGRAEFRFAVNAVDGSRPSPSYAFTSSGDTGLYRDGNGSVSVTTDAVDVAKFTTTALEFKHPMHSALTNSDVVSLPSYSWKDDPDTGIFNENDDNTISFGTGGVLAMTINSSQNVVVAGDLTVDDEAYTSAGWDGDLSVPTKNAVRDKIESLGTGQGGNNFYGGITVEGSGTFSGIVRGEAFYLGYHNSGISTGPSGNMVIDSGSNNVHIIPNAELEVIGDITSKGTRWISRTSSANDSWFSVTYGNGLFVAVHNIGSSNRVMTSPDGIGWTSRTTPVNNNWNSVTYGNGLFVSVSITGTDDRVMTSPDGITWTSRTSATNNN</sequence>
<protein>
    <submittedName>
        <fullName evidence="1">Uncharacterized protein</fullName>
    </submittedName>
</protein>
<name>A0A0F8WL84_9ZZZZ</name>
<comment type="caution">
    <text evidence="1">The sequence shown here is derived from an EMBL/GenBank/DDBJ whole genome shotgun (WGS) entry which is preliminary data.</text>
</comment>
<feature type="non-terminal residue" evidence="1">
    <location>
        <position position="1"/>
    </location>
</feature>
<proteinExistence type="predicted"/>
<gene>
    <name evidence="1" type="ORF">LCGC14_3139730</name>
</gene>
<reference evidence="1" key="1">
    <citation type="journal article" date="2015" name="Nature">
        <title>Complex archaea that bridge the gap between prokaryotes and eukaryotes.</title>
        <authorList>
            <person name="Spang A."/>
            <person name="Saw J.H."/>
            <person name="Jorgensen S.L."/>
            <person name="Zaremba-Niedzwiedzka K."/>
            <person name="Martijn J."/>
            <person name="Lind A.E."/>
            <person name="van Eijk R."/>
            <person name="Schleper C."/>
            <person name="Guy L."/>
            <person name="Ettema T.J."/>
        </authorList>
    </citation>
    <scope>NUCLEOTIDE SEQUENCE</scope>
</reference>
<feature type="non-terminal residue" evidence="1">
    <location>
        <position position="338"/>
    </location>
</feature>